<reference evidence="3 4" key="1">
    <citation type="submission" date="2016-10" db="EMBL/GenBank/DDBJ databases">
        <authorList>
            <person name="de Groot N.N."/>
        </authorList>
    </citation>
    <scope>NUCLEOTIDE SEQUENCE [LARGE SCALE GENOMIC DNA]</scope>
    <source>
        <strain evidence="3 4">B25</strain>
    </source>
</reference>
<evidence type="ECO:0000259" key="1">
    <source>
        <dbReference type="Pfam" id="PF04233"/>
    </source>
</evidence>
<accession>A0A1H9G656</accession>
<evidence type="ECO:0000259" key="2">
    <source>
        <dbReference type="Pfam" id="PF15644"/>
    </source>
</evidence>
<protein>
    <submittedName>
        <fullName evidence="3">Phage putative head morphogenesis protein, SPP1 gp7 family</fullName>
    </submittedName>
</protein>
<dbReference type="Proteomes" id="UP000182360">
    <property type="component" value="Unassembled WGS sequence"/>
</dbReference>
<dbReference type="AlphaFoldDB" id="A0A1H9G656"/>
<dbReference type="InterPro" id="IPR028908">
    <property type="entry name" value="Tox-PL_dom"/>
</dbReference>
<dbReference type="OrthoDB" id="9813502at2"/>
<sequence>MTTKVLPPDWGAMGEAAKLFTRSLMMGLDSAVRKNEFAELTAEDVENLPYAEAVEYLKKRDVIKKVDYNKLSDKMRFRAFTASRIADGDLLKRINSELIKNVNDGKGLKDFLSLTKTDILNKVGMGAGGQGWYWETVYRTNVQTAYNTGRMMGFEEDKPLALHFVGIEDSRQTDVCHSLSNVVRPYDDPLWEKYIPPLHFGCRSTVRAIYDEDELPDEWTSLEGIEKPAKGFGTNPLENDSWWNELSSQVARAKEYGVQGEIEAAKEILFSGGKFGKGDGEKIVDDEINNIKAEAVIDEIAGIKKGIPMTFDEADSGNVNPGFHSDIARQGNCQSCVPTFIARLLGFNVQAKPYDKTNPIMNALMNKTNLAFIDRNTKTFPKMLTPKKTGTELTTWLLNHMEDNKYYSVGFDYKANLFIPGGHVLVMYKDKGVLTLYDPQDYTKTTQLKQISNLLRPASPNSVEVYNISDCDLNKYVLDFIVEARQ</sequence>
<evidence type="ECO:0000313" key="3">
    <source>
        <dbReference type="EMBL" id="SEQ45636.1"/>
    </source>
</evidence>
<gene>
    <name evidence="3" type="ORF">SAMN04487977_104295</name>
</gene>
<keyword evidence="4" id="KW-1185">Reference proteome</keyword>
<dbReference type="NCBIfam" id="TIGR01641">
    <property type="entry name" value="phageSPP1_gp7"/>
    <property type="match status" value="1"/>
</dbReference>
<evidence type="ECO:0000313" key="4">
    <source>
        <dbReference type="Proteomes" id="UP000182360"/>
    </source>
</evidence>
<dbReference type="InterPro" id="IPR006528">
    <property type="entry name" value="Phage_head_morphogenesis_dom"/>
</dbReference>
<feature type="domain" description="Tox-PL" evidence="2">
    <location>
        <begin position="332"/>
        <end position="440"/>
    </location>
</feature>
<dbReference type="Pfam" id="PF15644">
    <property type="entry name" value="Gln_amidase"/>
    <property type="match status" value="1"/>
</dbReference>
<dbReference type="EMBL" id="FOFU01000004">
    <property type="protein sequence ID" value="SEQ45636.1"/>
    <property type="molecule type" value="Genomic_DNA"/>
</dbReference>
<dbReference type="RefSeq" id="WP_074643422.1">
    <property type="nucleotide sequence ID" value="NZ_FOFU01000004.1"/>
</dbReference>
<feature type="domain" description="Phage head morphogenesis" evidence="1">
    <location>
        <begin position="93"/>
        <end position="206"/>
    </location>
</feature>
<name>A0A1H9G656_9SPIR</name>
<dbReference type="Pfam" id="PF04233">
    <property type="entry name" value="Phage_Mu_F"/>
    <property type="match status" value="1"/>
</dbReference>
<proteinExistence type="predicted"/>
<organism evidence="3 4">
    <name type="scientific">Treponema bryantii</name>
    <dbReference type="NCBI Taxonomy" id="163"/>
    <lineage>
        <taxon>Bacteria</taxon>
        <taxon>Pseudomonadati</taxon>
        <taxon>Spirochaetota</taxon>
        <taxon>Spirochaetia</taxon>
        <taxon>Spirochaetales</taxon>
        <taxon>Treponemataceae</taxon>
        <taxon>Treponema</taxon>
    </lineage>
</organism>